<sequence>MSKKIKVNVIGAGVIGLTTALILQKNGYQVQILSEHWPGDFDINYSSPWATATWRANPNIDDEVVHGKISWNEFWKLSETPEIGLMRVKIYDFMDKKPELERDMWFKDLVPEFRVIPPEELPSGVEYGLSYTTVSLNVQKYLHWLLHQFTTNGGVSKKVHLSHIDESFYDSDDVGVVVNCSGVSARTLGGVADTTVLPSRGQTVSVWAPHIKTVYILSNRDSFTFIVPRESGEVILGGTMSIDD</sequence>
<gene>
    <name evidence="1" type="ORF">ACOLOM_LOCUS2690</name>
</gene>
<accession>A0ACA9KWR7</accession>
<reference evidence="1" key="1">
    <citation type="submission" date="2021-06" db="EMBL/GenBank/DDBJ databases">
        <authorList>
            <person name="Kallberg Y."/>
            <person name="Tangrot J."/>
            <person name="Rosling A."/>
        </authorList>
    </citation>
    <scope>NUCLEOTIDE SEQUENCE</scope>
    <source>
        <strain evidence="1">CL356</strain>
    </source>
</reference>
<evidence type="ECO:0000313" key="2">
    <source>
        <dbReference type="Proteomes" id="UP000789525"/>
    </source>
</evidence>
<proteinExistence type="predicted"/>
<evidence type="ECO:0000313" key="1">
    <source>
        <dbReference type="EMBL" id="CAG8498468.1"/>
    </source>
</evidence>
<dbReference type="EMBL" id="CAJVPT010003660">
    <property type="protein sequence ID" value="CAG8498468.1"/>
    <property type="molecule type" value="Genomic_DNA"/>
</dbReference>
<organism evidence="1 2">
    <name type="scientific">Acaulospora colombiana</name>
    <dbReference type="NCBI Taxonomy" id="27376"/>
    <lineage>
        <taxon>Eukaryota</taxon>
        <taxon>Fungi</taxon>
        <taxon>Fungi incertae sedis</taxon>
        <taxon>Mucoromycota</taxon>
        <taxon>Glomeromycotina</taxon>
        <taxon>Glomeromycetes</taxon>
        <taxon>Diversisporales</taxon>
        <taxon>Acaulosporaceae</taxon>
        <taxon>Acaulospora</taxon>
    </lineage>
</organism>
<comment type="caution">
    <text evidence="1">The sequence shown here is derived from an EMBL/GenBank/DDBJ whole genome shotgun (WGS) entry which is preliminary data.</text>
</comment>
<dbReference type="Proteomes" id="UP000789525">
    <property type="component" value="Unassembled WGS sequence"/>
</dbReference>
<name>A0ACA9KWR7_9GLOM</name>
<keyword evidence="2" id="KW-1185">Reference proteome</keyword>
<protein>
    <submittedName>
        <fullName evidence="1">2762_t:CDS:1</fullName>
    </submittedName>
</protein>